<dbReference type="InterPro" id="IPR006119">
    <property type="entry name" value="Resolv_N"/>
</dbReference>
<keyword evidence="6" id="KW-0175">Coiled coil</keyword>
<dbReference type="Pfam" id="PF07508">
    <property type="entry name" value="Recombinase"/>
    <property type="match status" value="1"/>
</dbReference>
<dbReference type="Gene3D" id="3.40.50.1390">
    <property type="entry name" value="Resolvase, N-terminal catalytic domain"/>
    <property type="match status" value="1"/>
</dbReference>
<dbReference type="PANTHER" id="PTHR30461">
    <property type="entry name" value="DNA-INVERTASE FROM LAMBDOID PROPHAGE"/>
    <property type="match status" value="1"/>
</dbReference>
<dbReference type="SUPFAM" id="SSF53041">
    <property type="entry name" value="Resolvase-like"/>
    <property type="match status" value="1"/>
</dbReference>
<evidence type="ECO:0000259" key="8">
    <source>
        <dbReference type="PROSITE" id="PS51737"/>
    </source>
</evidence>
<feature type="domain" description="Resolvase/invertase-type recombinase catalytic" evidence="7">
    <location>
        <begin position="3"/>
        <end position="151"/>
    </location>
</feature>
<dbReference type="CDD" id="cd00338">
    <property type="entry name" value="Ser_Recombinase"/>
    <property type="match status" value="1"/>
</dbReference>
<dbReference type="InterPro" id="IPR050639">
    <property type="entry name" value="SSR_resolvase"/>
</dbReference>
<evidence type="ECO:0000259" key="7">
    <source>
        <dbReference type="PROSITE" id="PS51736"/>
    </source>
</evidence>
<dbReference type="SMART" id="SM00857">
    <property type="entry name" value="Resolvase"/>
    <property type="match status" value="1"/>
</dbReference>
<dbReference type="Pfam" id="PF00239">
    <property type="entry name" value="Resolvase"/>
    <property type="match status" value="1"/>
</dbReference>
<dbReference type="GO" id="GO:0015074">
    <property type="term" value="P:DNA integration"/>
    <property type="evidence" value="ECO:0007669"/>
    <property type="project" value="UniProtKB-KW"/>
</dbReference>
<name>A0A5D4SM58_9BACI</name>
<keyword evidence="2" id="KW-0238">DNA-binding</keyword>
<keyword evidence="1" id="KW-0229">DNA integration</keyword>
<dbReference type="PANTHER" id="PTHR30461:SF23">
    <property type="entry name" value="DNA RECOMBINASE-RELATED"/>
    <property type="match status" value="1"/>
</dbReference>
<dbReference type="PROSITE" id="PS51737">
    <property type="entry name" value="RECOMBINASE_DNA_BIND"/>
    <property type="match status" value="1"/>
</dbReference>
<keyword evidence="3" id="KW-0233">DNA recombination</keyword>
<evidence type="ECO:0000256" key="3">
    <source>
        <dbReference type="ARBA" id="ARBA00023172"/>
    </source>
</evidence>
<comment type="caution">
    <text evidence="9">The sequence shown here is derived from an EMBL/GenBank/DDBJ whole genome shotgun (WGS) entry which is preliminary data.</text>
</comment>
<feature type="coiled-coil region" evidence="6">
    <location>
        <begin position="378"/>
        <end position="405"/>
    </location>
</feature>
<evidence type="ECO:0000256" key="2">
    <source>
        <dbReference type="ARBA" id="ARBA00023125"/>
    </source>
</evidence>
<dbReference type="AlphaFoldDB" id="A0A5D4SM58"/>
<sequence>MIRAVIYARVSTAEQAEEGYSIDAQIDTVRKRIELDGKQVISNYIDRGISGKSMEKRLQLQQLLKDAKEKKFDEVWVWKTNRLARNHLDLLKIVEELNKSNVNFKSCSEHFDTTTPQGRLMMNVLASIGEFERETIVDNVKMGMKQRARLGKWNGGQVLGYISAKSNKDDTKTRLEVVEEEAFIVREIFKLYSEGRGLKSLTNHINKLGYKSKKGNMFSINAVKEILMNPIYIGKIRYNRRENWSEKRRKGTNKNPIIVDGEHDAIITMDLWEKVQKLYSQRSHKPNRVYSGSYPLTGLLKCPVCGSSMVAGRVKKKHKDGSYVIHRYYHCGAWRNKGTAACRSNGVKADEVEQFVFNKVQSSLVNEGVLWDIVNNLNEKRKRTIRPLEEQLQQMERDIGGYDNKKNKWFELFEEGMITKEDLSKRLGSISEDIETKRKHKESIQEKLRLNNSDPIEFQVVKNLMSNLNDIIRNANHDQKKTILNLVVDKILLSKERKVESIILHFDGKSKNQILGKKEDGSSVEDPSSFNFTLVL</sequence>
<dbReference type="EMBL" id="VTES01000003">
    <property type="protein sequence ID" value="TYS64353.1"/>
    <property type="molecule type" value="Genomic_DNA"/>
</dbReference>
<gene>
    <name evidence="9" type="ORF">FZD47_12880</name>
</gene>
<evidence type="ECO:0000256" key="1">
    <source>
        <dbReference type="ARBA" id="ARBA00022908"/>
    </source>
</evidence>
<dbReference type="InterPro" id="IPR025827">
    <property type="entry name" value="Zn_ribbon_recom_dom"/>
</dbReference>
<feature type="active site" description="O-(5'-phospho-DNA)-serine intermediate" evidence="4 5">
    <location>
        <position position="11"/>
    </location>
</feature>
<dbReference type="PROSITE" id="PS00397">
    <property type="entry name" value="RECOMBINASES_1"/>
    <property type="match status" value="1"/>
</dbReference>
<dbReference type="InterPro" id="IPR038109">
    <property type="entry name" value="DNA_bind_recomb_sf"/>
</dbReference>
<evidence type="ECO:0000313" key="10">
    <source>
        <dbReference type="Proteomes" id="UP000323732"/>
    </source>
</evidence>
<dbReference type="InterPro" id="IPR036162">
    <property type="entry name" value="Resolvase-like_N_sf"/>
</dbReference>
<protein>
    <submittedName>
        <fullName evidence="9">Recombinase family protein</fullName>
    </submittedName>
</protein>
<dbReference type="Pfam" id="PF13408">
    <property type="entry name" value="Zn_ribbon_recom"/>
    <property type="match status" value="1"/>
</dbReference>
<reference evidence="9 10" key="1">
    <citation type="submission" date="2019-08" db="EMBL/GenBank/DDBJ databases">
        <title>Bacillus genomes from the desert of Cuatro Cienegas, Coahuila.</title>
        <authorList>
            <person name="Olmedo-Alvarez G."/>
        </authorList>
    </citation>
    <scope>NUCLEOTIDE SEQUENCE [LARGE SCALE GENOMIC DNA]</scope>
    <source>
        <strain evidence="9 10">CH37_1T</strain>
    </source>
</reference>
<dbReference type="RefSeq" id="WP_148950039.1">
    <property type="nucleotide sequence ID" value="NZ_VTES01000003.1"/>
</dbReference>
<dbReference type="Proteomes" id="UP000323732">
    <property type="component" value="Unassembled WGS sequence"/>
</dbReference>
<dbReference type="GO" id="GO:0003677">
    <property type="term" value="F:DNA binding"/>
    <property type="evidence" value="ECO:0007669"/>
    <property type="project" value="UniProtKB-KW"/>
</dbReference>
<evidence type="ECO:0000256" key="4">
    <source>
        <dbReference type="PIRSR" id="PIRSR606118-50"/>
    </source>
</evidence>
<evidence type="ECO:0000256" key="5">
    <source>
        <dbReference type="PROSITE-ProRule" id="PRU10137"/>
    </source>
</evidence>
<dbReference type="InterPro" id="IPR006118">
    <property type="entry name" value="Recombinase_CS"/>
</dbReference>
<dbReference type="PROSITE" id="PS51736">
    <property type="entry name" value="RECOMBINASES_3"/>
    <property type="match status" value="1"/>
</dbReference>
<dbReference type="GO" id="GO:0000150">
    <property type="term" value="F:DNA strand exchange activity"/>
    <property type="evidence" value="ECO:0007669"/>
    <property type="project" value="InterPro"/>
</dbReference>
<evidence type="ECO:0000313" key="9">
    <source>
        <dbReference type="EMBL" id="TYS64353.1"/>
    </source>
</evidence>
<feature type="domain" description="Recombinase" evidence="8">
    <location>
        <begin position="158"/>
        <end position="285"/>
    </location>
</feature>
<dbReference type="Gene3D" id="3.90.1750.20">
    <property type="entry name" value="Putative Large Serine Recombinase, Chain B, Domain 2"/>
    <property type="match status" value="1"/>
</dbReference>
<dbReference type="InterPro" id="IPR011109">
    <property type="entry name" value="DNA_bind_recombinase_dom"/>
</dbReference>
<evidence type="ECO:0000256" key="6">
    <source>
        <dbReference type="SAM" id="Coils"/>
    </source>
</evidence>
<organism evidence="9 10">
    <name type="scientific">Bacillus infantis</name>
    <dbReference type="NCBI Taxonomy" id="324767"/>
    <lineage>
        <taxon>Bacteria</taxon>
        <taxon>Bacillati</taxon>
        <taxon>Bacillota</taxon>
        <taxon>Bacilli</taxon>
        <taxon>Bacillales</taxon>
        <taxon>Bacillaceae</taxon>
        <taxon>Bacillus</taxon>
    </lineage>
</organism>
<accession>A0A5D4SM58</accession>
<proteinExistence type="predicted"/>